<organism evidence="9 10">
    <name type="scientific">Russula ochroleuca</name>
    <dbReference type="NCBI Taxonomy" id="152965"/>
    <lineage>
        <taxon>Eukaryota</taxon>
        <taxon>Fungi</taxon>
        <taxon>Dikarya</taxon>
        <taxon>Basidiomycota</taxon>
        <taxon>Agaricomycotina</taxon>
        <taxon>Agaricomycetes</taxon>
        <taxon>Russulales</taxon>
        <taxon>Russulaceae</taxon>
        <taxon>Russula</taxon>
    </lineage>
</organism>
<feature type="compositionally biased region" description="Polar residues" evidence="7">
    <location>
        <begin position="1443"/>
        <end position="1452"/>
    </location>
</feature>
<dbReference type="InterPro" id="IPR047187">
    <property type="entry name" value="SF1_C_Upf1"/>
</dbReference>
<dbReference type="Pfam" id="PF13086">
    <property type="entry name" value="AAA_11"/>
    <property type="match status" value="1"/>
</dbReference>
<reference evidence="9" key="1">
    <citation type="submission" date="2019-10" db="EMBL/GenBank/DDBJ databases">
        <authorList>
            <consortium name="DOE Joint Genome Institute"/>
            <person name="Kuo A."/>
            <person name="Miyauchi S."/>
            <person name="Kiss E."/>
            <person name="Drula E."/>
            <person name="Kohler A."/>
            <person name="Sanchez-Garcia M."/>
            <person name="Andreopoulos B."/>
            <person name="Barry K.W."/>
            <person name="Bonito G."/>
            <person name="Buee M."/>
            <person name="Carver A."/>
            <person name="Chen C."/>
            <person name="Cichocki N."/>
            <person name="Clum A."/>
            <person name="Culley D."/>
            <person name="Crous P.W."/>
            <person name="Fauchery L."/>
            <person name="Girlanda M."/>
            <person name="Hayes R."/>
            <person name="Keri Z."/>
            <person name="LaButti K."/>
            <person name="Lipzen A."/>
            <person name="Lombard V."/>
            <person name="Magnuson J."/>
            <person name="Maillard F."/>
            <person name="Morin E."/>
            <person name="Murat C."/>
            <person name="Nolan M."/>
            <person name="Ohm R."/>
            <person name="Pangilinan J."/>
            <person name="Pereira M."/>
            <person name="Perotto S."/>
            <person name="Peter M."/>
            <person name="Riley R."/>
            <person name="Sitrit Y."/>
            <person name="Stielow B."/>
            <person name="Szollosi G."/>
            <person name="Zifcakova L."/>
            <person name="Stursova M."/>
            <person name="Spatafora J.W."/>
            <person name="Tedersoo L."/>
            <person name="Vaario L.-M."/>
            <person name="Yamada A."/>
            <person name="Yan M."/>
            <person name="Wang P."/>
            <person name="Xu J."/>
            <person name="Bruns T."/>
            <person name="Baldrian P."/>
            <person name="Vilgalys R."/>
            <person name="Henrissat B."/>
            <person name="Grigoriev I.V."/>
            <person name="Hibbett D."/>
            <person name="Nagy L.G."/>
            <person name="Martin F.M."/>
        </authorList>
    </citation>
    <scope>NUCLEOTIDE SEQUENCE</scope>
    <source>
        <strain evidence="9">Prilba</strain>
    </source>
</reference>
<dbReference type="Gene3D" id="3.40.50.300">
    <property type="entry name" value="P-loop containing nucleotide triphosphate hydrolases"/>
    <property type="match status" value="2"/>
</dbReference>
<evidence type="ECO:0000259" key="8">
    <source>
        <dbReference type="SMART" id="SM00382"/>
    </source>
</evidence>
<dbReference type="PANTHER" id="PTHR10887:SF495">
    <property type="entry name" value="HELICASE SENATAXIN ISOFORM X1-RELATED"/>
    <property type="match status" value="1"/>
</dbReference>
<dbReference type="GO" id="GO:0005694">
    <property type="term" value="C:chromosome"/>
    <property type="evidence" value="ECO:0007669"/>
    <property type="project" value="UniProtKB-ARBA"/>
</dbReference>
<evidence type="ECO:0000256" key="6">
    <source>
        <dbReference type="SAM" id="Coils"/>
    </source>
</evidence>
<protein>
    <submittedName>
        <fullName evidence="9">SEN1 N terminal-domain-containing protein</fullName>
    </submittedName>
</protein>
<reference evidence="9" key="2">
    <citation type="journal article" date="2020" name="Nat. Commun.">
        <title>Large-scale genome sequencing of mycorrhizal fungi provides insights into the early evolution of symbiotic traits.</title>
        <authorList>
            <person name="Miyauchi S."/>
            <person name="Kiss E."/>
            <person name="Kuo A."/>
            <person name="Drula E."/>
            <person name="Kohler A."/>
            <person name="Sanchez-Garcia M."/>
            <person name="Morin E."/>
            <person name="Andreopoulos B."/>
            <person name="Barry K.W."/>
            <person name="Bonito G."/>
            <person name="Buee M."/>
            <person name="Carver A."/>
            <person name="Chen C."/>
            <person name="Cichocki N."/>
            <person name="Clum A."/>
            <person name="Culley D."/>
            <person name="Crous P.W."/>
            <person name="Fauchery L."/>
            <person name="Girlanda M."/>
            <person name="Hayes R.D."/>
            <person name="Keri Z."/>
            <person name="LaButti K."/>
            <person name="Lipzen A."/>
            <person name="Lombard V."/>
            <person name="Magnuson J."/>
            <person name="Maillard F."/>
            <person name="Murat C."/>
            <person name="Nolan M."/>
            <person name="Ohm R.A."/>
            <person name="Pangilinan J."/>
            <person name="Pereira M.F."/>
            <person name="Perotto S."/>
            <person name="Peter M."/>
            <person name="Pfister S."/>
            <person name="Riley R."/>
            <person name="Sitrit Y."/>
            <person name="Stielow J.B."/>
            <person name="Szollosi G."/>
            <person name="Zifcakova L."/>
            <person name="Stursova M."/>
            <person name="Spatafora J.W."/>
            <person name="Tedersoo L."/>
            <person name="Vaario L.M."/>
            <person name="Yamada A."/>
            <person name="Yan M."/>
            <person name="Wang P."/>
            <person name="Xu J."/>
            <person name="Bruns T."/>
            <person name="Baldrian P."/>
            <person name="Vilgalys R."/>
            <person name="Dunand C."/>
            <person name="Henrissat B."/>
            <person name="Grigoriev I.V."/>
            <person name="Hibbett D."/>
            <person name="Nagy L.G."/>
            <person name="Martin F.M."/>
        </authorList>
    </citation>
    <scope>NUCLEOTIDE SEQUENCE</scope>
    <source>
        <strain evidence="9">Prilba</strain>
    </source>
</reference>
<dbReference type="SMART" id="SM00382">
    <property type="entry name" value="AAA"/>
    <property type="match status" value="1"/>
</dbReference>
<evidence type="ECO:0000256" key="3">
    <source>
        <dbReference type="ARBA" id="ARBA00022801"/>
    </source>
</evidence>
<dbReference type="OrthoDB" id="6513042at2759"/>
<feature type="region of interest" description="Disordered" evidence="7">
    <location>
        <begin position="498"/>
        <end position="607"/>
    </location>
</feature>
<keyword evidence="4" id="KW-0347">Helicase</keyword>
<keyword evidence="10" id="KW-1185">Reference proteome</keyword>
<feature type="region of interest" description="Disordered" evidence="7">
    <location>
        <begin position="1442"/>
        <end position="1564"/>
    </location>
</feature>
<feature type="compositionally biased region" description="Low complexity" evidence="7">
    <location>
        <begin position="1458"/>
        <end position="1469"/>
    </location>
</feature>
<dbReference type="InterPro" id="IPR027417">
    <property type="entry name" value="P-loop_NTPase"/>
</dbReference>
<dbReference type="CDD" id="cd18808">
    <property type="entry name" value="SF1_C_Upf1"/>
    <property type="match status" value="1"/>
</dbReference>
<dbReference type="Proteomes" id="UP000759537">
    <property type="component" value="Unassembled WGS sequence"/>
</dbReference>
<dbReference type="PANTHER" id="PTHR10887">
    <property type="entry name" value="DNA2/NAM7 HELICASE FAMILY"/>
    <property type="match status" value="1"/>
</dbReference>
<evidence type="ECO:0000256" key="1">
    <source>
        <dbReference type="ARBA" id="ARBA00007913"/>
    </source>
</evidence>
<feature type="compositionally biased region" description="Basic and acidic residues" evidence="7">
    <location>
        <begin position="551"/>
        <end position="560"/>
    </location>
</feature>
<dbReference type="Pfam" id="PF23576">
    <property type="entry name" value="SEN1_barrel"/>
    <property type="match status" value="1"/>
</dbReference>
<dbReference type="EMBL" id="WHVB01000012">
    <property type="protein sequence ID" value="KAF8478140.1"/>
    <property type="molecule type" value="Genomic_DNA"/>
</dbReference>
<dbReference type="InterPro" id="IPR041679">
    <property type="entry name" value="DNA2/NAM7-like_C"/>
</dbReference>
<dbReference type="InterPro" id="IPR045055">
    <property type="entry name" value="DNA2/NAM7-like"/>
</dbReference>
<feature type="compositionally biased region" description="Basic and acidic residues" evidence="7">
    <location>
        <begin position="579"/>
        <end position="588"/>
    </location>
</feature>
<gene>
    <name evidence="9" type="ORF">DFH94DRAFT_82055</name>
</gene>
<feature type="compositionally biased region" description="Pro residues" evidence="7">
    <location>
        <begin position="1475"/>
        <end position="1485"/>
    </location>
</feature>
<feature type="compositionally biased region" description="Polar residues" evidence="7">
    <location>
        <begin position="514"/>
        <end position="524"/>
    </location>
</feature>
<keyword evidence="3" id="KW-0378">Hydrolase</keyword>
<feature type="region of interest" description="Disordered" evidence="7">
    <location>
        <begin position="1406"/>
        <end position="1430"/>
    </location>
</feature>
<dbReference type="InterPro" id="IPR056474">
    <property type="entry name" value="SEN1_barrel"/>
</dbReference>
<keyword evidence="6" id="KW-0175">Coiled coil</keyword>
<dbReference type="GO" id="GO:0006369">
    <property type="term" value="P:termination of RNA polymerase II transcription"/>
    <property type="evidence" value="ECO:0007669"/>
    <property type="project" value="TreeGrafter"/>
</dbReference>
<dbReference type="GO" id="GO:0001147">
    <property type="term" value="F:transcription termination site sequence-specific DNA binding"/>
    <property type="evidence" value="ECO:0007669"/>
    <property type="project" value="TreeGrafter"/>
</dbReference>
<dbReference type="SUPFAM" id="SSF52540">
    <property type="entry name" value="P-loop containing nucleoside triphosphate hydrolases"/>
    <property type="match status" value="1"/>
</dbReference>
<evidence type="ECO:0000256" key="5">
    <source>
        <dbReference type="ARBA" id="ARBA00022840"/>
    </source>
</evidence>
<dbReference type="Pfam" id="PF12726">
    <property type="entry name" value="SEN1_N"/>
    <property type="match status" value="1"/>
</dbReference>
<dbReference type="FunFam" id="3.40.50.300:FF:000326">
    <property type="entry name" value="P-loop containing nucleoside triphosphate hydrolase"/>
    <property type="match status" value="1"/>
</dbReference>
<dbReference type="Pfam" id="PF13087">
    <property type="entry name" value="AAA_12"/>
    <property type="match status" value="1"/>
</dbReference>
<evidence type="ECO:0000256" key="4">
    <source>
        <dbReference type="ARBA" id="ARBA00022806"/>
    </source>
</evidence>
<dbReference type="GO" id="GO:0016604">
    <property type="term" value="C:nuclear body"/>
    <property type="evidence" value="ECO:0007669"/>
    <property type="project" value="TreeGrafter"/>
</dbReference>
<dbReference type="GO" id="GO:0016787">
    <property type="term" value="F:hydrolase activity"/>
    <property type="evidence" value="ECO:0007669"/>
    <property type="project" value="UniProtKB-KW"/>
</dbReference>
<keyword evidence="5" id="KW-0067">ATP-binding</keyword>
<evidence type="ECO:0000256" key="7">
    <source>
        <dbReference type="SAM" id="MobiDB-lite"/>
    </source>
</evidence>
<comment type="similarity">
    <text evidence="1">Belongs to the DNA2/NAM7 helicase family.</text>
</comment>
<dbReference type="CDD" id="cd18042">
    <property type="entry name" value="DEXXQc_SETX"/>
    <property type="match status" value="1"/>
</dbReference>
<comment type="caution">
    <text evidence="9">The sequence shown here is derived from an EMBL/GenBank/DDBJ whole genome shotgun (WGS) entry which is preliminary data.</text>
</comment>
<dbReference type="InterPro" id="IPR041677">
    <property type="entry name" value="DNA2/NAM7_AAA_11"/>
</dbReference>
<accession>A0A9P5MTD0</accession>
<dbReference type="GO" id="GO:0005524">
    <property type="term" value="F:ATP binding"/>
    <property type="evidence" value="ECO:0007669"/>
    <property type="project" value="UniProtKB-KW"/>
</dbReference>
<dbReference type="InterPro" id="IPR024481">
    <property type="entry name" value="Helicase_Sen1_N"/>
</dbReference>
<proteinExistence type="inferred from homology"/>
<evidence type="ECO:0000313" key="10">
    <source>
        <dbReference type="Proteomes" id="UP000759537"/>
    </source>
</evidence>
<evidence type="ECO:0000313" key="9">
    <source>
        <dbReference type="EMBL" id="KAF8478140.1"/>
    </source>
</evidence>
<feature type="compositionally biased region" description="Polar residues" evidence="7">
    <location>
        <begin position="1498"/>
        <end position="1519"/>
    </location>
</feature>
<name>A0A9P5MTD0_9AGAM</name>
<keyword evidence="2" id="KW-0547">Nucleotide-binding</keyword>
<sequence>MSDFLRNPSEDVSPNAILVAADSLRSVLSKSTSEKNSTGRRTTLHPLDTDIDRFVSVAFSRTFSGPEWATARTSVRILLSQVLKMDFQDISATIIQLSRAVSRHNSEITCPDVRKSTWVKMFATILPDDSNATSTMISISSRFAHLNPLTDNAFASVLSKQGSKAKVAFNEVNETLTIFRTGYSEVISKYANYNSPMATKALLRQSGVAKNVTMLMLCPSEGLQGAAQALVGQAFDADVRVECFHAMLRNLSSDTLEGIFAFLETFTIYAAIVPEACDISKALVRCLTDVIEVLCSSPDSLLLDDEFMRSDNGAVIRNALPKFWTLMTESISVIFKRTPAWSAYFEAEDMIRWMRDALIFGRDMLAQWRTFESAAVSSTDSSSSRKPSGQGLSRIGKKMIDDLQQFLPELTKWLRLTDEELLHQSFALLQSLLDCFKKTGVRPSEIAVQKLTRHIEGSRNKDAKVQTRLDSARILKLEATLAEFEDDDDIEFVSYSRATKTAPQKHPTEKRSNVDANSRSSRTNALDKKPSVLPKVSSNQSLPLRHTGRFTSKDEERLSKDSYMPRLQGIASSSSKHASLKDSRHSSPAERYTLSSEDSSDEGSGRERGLAALGKVQRPLQLKKPAERRQTKMLELPALQDNSAMRRLRERDNARRRGLRMKPDISSLHRTILSWAYDHSGPDPPSSTYSNVPPARVPDHFSDYRHFQSVFEPLLFLECWAQIHQSKEEPMDMFECKIGSRQFVDDFVDFDLAIIEPLKKGWWLSDTDIILLRPPGGKQSVMGKVLNYKANMFGQQHANQNTATGSQHATQVSVRCHFGNRGDSGLQIGTTLRIGKVLSLSTLHREYAALMAMPHYDCANFILKPNLPKPVPVDHKEVRLTMTKYNVNEPQARAISSALRTDGFSLIQGPPGTGKTSTICGLVQAFLSSRPQPIQANGTRSTDKVVTKKILLCAPSNAAIDEIANRLKEGVSGAGRRSVIPKVVRVGTDKAINVSVKDISLDNLVDQKLDSSQSARGSSKDSASEIAGLRSELETVRELRQQKQTELTLLQDNVAKGATLEEEIKRLNYRRVMIIQKLDRLRDQQKSDNRTLDAVRRKFRMEVLSEADVICSTLSGSGHDILEALEFDMIIIDEAAQAIELSSLIPLKYDVTRCVMVGDPQQLPPTVISQEATKYLYNQSLFVRLQKLDPDAVHLLSIQYRMHPEISQLPSRVFYNGRLKDGPGMAEKATRAWHASNMFRPYTFFNILRGQESPGSSHSLINKVEVQVAVGLYNRLLEEFSSVDFNFRIGVVSMYRAQILELRRAFESRFGRDITSQVDFNTVDGFQGQEKDIIILSCVRAGPGLQNVGFLSDVRRMNVALTRARASLFVLGHCPTLERSDRTWKDIISDARERDCLIEADVNYFTGPKGKATPKPPPKSPKKAAIESQPIPTTLVAARSIGSHGTTASTSLRRPHVSQSDPPSTSPPSVLMPARNPPLAQPPATTPGVSSIPPKPVVQSSDTKSSLTPSAPSEPTTGSDPKPAQNSRPPQPVKRPKQPPSIFIPKKRPVPGSGSGGPPNKKRA</sequence>
<evidence type="ECO:0000256" key="2">
    <source>
        <dbReference type="ARBA" id="ARBA00022741"/>
    </source>
</evidence>
<dbReference type="GO" id="GO:0004386">
    <property type="term" value="F:helicase activity"/>
    <property type="evidence" value="ECO:0007669"/>
    <property type="project" value="UniProtKB-KW"/>
</dbReference>
<feature type="coiled-coil region" evidence="6">
    <location>
        <begin position="1026"/>
        <end position="1053"/>
    </location>
</feature>
<dbReference type="InterPro" id="IPR003593">
    <property type="entry name" value="AAA+_ATPase"/>
</dbReference>
<feature type="domain" description="AAA+ ATPase" evidence="8">
    <location>
        <begin position="901"/>
        <end position="1137"/>
    </location>
</feature>